<dbReference type="EMBL" id="CM042010">
    <property type="protein sequence ID" value="KAI3780272.1"/>
    <property type="molecule type" value="Genomic_DNA"/>
</dbReference>
<name>A0ACB9GA34_CICIN</name>
<accession>A0ACB9GA34</accession>
<comment type="caution">
    <text evidence="1">The sequence shown here is derived from an EMBL/GenBank/DDBJ whole genome shotgun (WGS) entry which is preliminary data.</text>
</comment>
<reference evidence="1 2" key="2">
    <citation type="journal article" date="2022" name="Mol. Ecol. Resour.">
        <title>The genomes of chicory, endive, great burdock and yacon provide insights into Asteraceae paleo-polyploidization history and plant inulin production.</title>
        <authorList>
            <person name="Fan W."/>
            <person name="Wang S."/>
            <person name="Wang H."/>
            <person name="Wang A."/>
            <person name="Jiang F."/>
            <person name="Liu H."/>
            <person name="Zhao H."/>
            <person name="Xu D."/>
            <person name="Zhang Y."/>
        </authorList>
    </citation>
    <scope>NUCLEOTIDE SEQUENCE [LARGE SCALE GENOMIC DNA]</scope>
    <source>
        <strain evidence="2">cv. Punajuju</strain>
        <tissue evidence="1">Leaves</tissue>
    </source>
</reference>
<dbReference type="Proteomes" id="UP001055811">
    <property type="component" value="Linkage Group LG02"/>
</dbReference>
<gene>
    <name evidence="1" type="ORF">L2E82_10245</name>
</gene>
<evidence type="ECO:0000313" key="2">
    <source>
        <dbReference type="Proteomes" id="UP001055811"/>
    </source>
</evidence>
<protein>
    <submittedName>
        <fullName evidence="1">Uncharacterized protein</fullName>
    </submittedName>
</protein>
<evidence type="ECO:0000313" key="1">
    <source>
        <dbReference type="EMBL" id="KAI3780272.1"/>
    </source>
</evidence>
<sequence>MSDLFHSLSLSLALLLLFPFFFFISIAAQSNDTNFPGCFSYNCKNITISYPFWRIDSETPTQYCGYPGFGINCSNNDGREIPIAYLGGDSYYVRNISYDPRWIALVDYDVSTVVPRDGCPRVRHNIDLEDMPFNFLGQNVNLSFHFNCTGVPYFAREIRCLSTPANKSFVHTLNSEPENFNWTEYSCHEEVVTTVFDVFGPRTTLENGFPDALSKGFELRWGRTEDCEKCEESGGRCGYNTNTREDMCFCSGGKTTTGHCNEHLNRPFEEFKLHRYLPLSLLQTLNAIAKSFSLLKSSSFIVIFLLVFDVEIRVLEVLTWKVQSNEEDERTSEFKETVVNVVIRHWRMMITGGWN</sequence>
<keyword evidence="2" id="KW-1185">Reference proteome</keyword>
<organism evidence="1 2">
    <name type="scientific">Cichorium intybus</name>
    <name type="common">Chicory</name>
    <dbReference type="NCBI Taxonomy" id="13427"/>
    <lineage>
        <taxon>Eukaryota</taxon>
        <taxon>Viridiplantae</taxon>
        <taxon>Streptophyta</taxon>
        <taxon>Embryophyta</taxon>
        <taxon>Tracheophyta</taxon>
        <taxon>Spermatophyta</taxon>
        <taxon>Magnoliopsida</taxon>
        <taxon>eudicotyledons</taxon>
        <taxon>Gunneridae</taxon>
        <taxon>Pentapetalae</taxon>
        <taxon>asterids</taxon>
        <taxon>campanulids</taxon>
        <taxon>Asterales</taxon>
        <taxon>Asteraceae</taxon>
        <taxon>Cichorioideae</taxon>
        <taxon>Cichorieae</taxon>
        <taxon>Cichoriinae</taxon>
        <taxon>Cichorium</taxon>
    </lineage>
</organism>
<proteinExistence type="predicted"/>
<reference evidence="2" key="1">
    <citation type="journal article" date="2022" name="Mol. Ecol. Resour.">
        <title>The genomes of chicory, endive, great burdock and yacon provide insights into Asteraceae palaeo-polyploidization history and plant inulin production.</title>
        <authorList>
            <person name="Fan W."/>
            <person name="Wang S."/>
            <person name="Wang H."/>
            <person name="Wang A."/>
            <person name="Jiang F."/>
            <person name="Liu H."/>
            <person name="Zhao H."/>
            <person name="Xu D."/>
            <person name="Zhang Y."/>
        </authorList>
    </citation>
    <scope>NUCLEOTIDE SEQUENCE [LARGE SCALE GENOMIC DNA]</scope>
    <source>
        <strain evidence="2">cv. Punajuju</strain>
    </source>
</reference>